<accession>A0A7W7VYA5</accession>
<feature type="transmembrane region" description="Helical" evidence="2">
    <location>
        <begin position="107"/>
        <end position="124"/>
    </location>
</feature>
<dbReference type="AlphaFoldDB" id="A0A7W7VYA5"/>
<dbReference type="EMBL" id="JACHJV010000001">
    <property type="protein sequence ID" value="MBB4927492.1"/>
    <property type="molecule type" value="Genomic_DNA"/>
</dbReference>
<dbReference type="Proteomes" id="UP000540506">
    <property type="component" value="Unassembled WGS sequence"/>
</dbReference>
<evidence type="ECO:0000256" key="1">
    <source>
        <dbReference type="SAM" id="MobiDB-lite"/>
    </source>
</evidence>
<organism evidence="3 4">
    <name type="scientific">Kitasatospora kifunensis</name>
    <name type="common">Streptomyces kifunensis</name>
    <dbReference type="NCBI Taxonomy" id="58351"/>
    <lineage>
        <taxon>Bacteria</taxon>
        <taxon>Bacillati</taxon>
        <taxon>Actinomycetota</taxon>
        <taxon>Actinomycetes</taxon>
        <taxon>Kitasatosporales</taxon>
        <taxon>Streptomycetaceae</taxon>
        <taxon>Kitasatospora</taxon>
    </lineage>
</organism>
<evidence type="ECO:0000313" key="3">
    <source>
        <dbReference type="EMBL" id="MBB4927492.1"/>
    </source>
</evidence>
<reference evidence="3 4" key="1">
    <citation type="submission" date="2020-08" db="EMBL/GenBank/DDBJ databases">
        <title>Sequencing the genomes of 1000 actinobacteria strains.</title>
        <authorList>
            <person name="Klenk H.-P."/>
        </authorList>
    </citation>
    <scope>NUCLEOTIDE SEQUENCE [LARGE SCALE GENOMIC DNA]</scope>
    <source>
        <strain evidence="3 4">DSM 41654</strain>
    </source>
</reference>
<feature type="compositionally biased region" description="Low complexity" evidence="1">
    <location>
        <begin position="155"/>
        <end position="169"/>
    </location>
</feature>
<evidence type="ECO:0000256" key="2">
    <source>
        <dbReference type="SAM" id="Phobius"/>
    </source>
</evidence>
<feature type="transmembrane region" description="Helical" evidence="2">
    <location>
        <begin position="37"/>
        <end position="58"/>
    </location>
</feature>
<keyword evidence="2" id="KW-0812">Transmembrane</keyword>
<comment type="caution">
    <text evidence="3">The sequence shown here is derived from an EMBL/GenBank/DDBJ whole genome shotgun (WGS) entry which is preliminary data.</text>
</comment>
<protein>
    <submittedName>
        <fullName evidence="3">Uncharacterized protein</fullName>
    </submittedName>
</protein>
<proteinExistence type="predicted"/>
<keyword evidence="2" id="KW-1133">Transmembrane helix</keyword>
<feature type="transmembrane region" description="Helical" evidence="2">
    <location>
        <begin position="7"/>
        <end position="25"/>
    </location>
</feature>
<feature type="transmembrane region" description="Helical" evidence="2">
    <location>
        <begin position="70"/>
        <end position="87"/>
    </location>
</feature>
<gene>
    <name evidence="3" type="ORF">FHR34_006485</name>
</gene>
<feature type="region of interest" description="Disordered" evidence="1">
    <location>
        <begin position="155"/>
        <end position="179"/>
    </location>
</feature>
<sequence>MAALLRGAVLLGGLVLMGYGLYGMLGDPFITDPVSVLVWGAWALVLHDGWWVPLLCLAGRYAVRGPVLRGWLIVAAAVTAVGLPAVLRTGDDNGNPSVLPLPYLRNLLLVLAATAGLALLLALARRWRGMGGGAGPHLREVAGGISARARRWARWAGGRARPQGRSSGRPGHGRRGSHG</sequence>
<name>A0A7W7VYA5_KITKI</name>
<keyword evidence="4" id="KW-1185">Reference proteome</keyword>
<evidence type="ECO:0000313" key="4">
    <source>
        <dbReference type="Proteomes" id="UP000540506"/>
    </source>
</evidence>
<keyword evidence="2" id="KW-0472">Membrane</keyword>
<dbReference type="RefSeq" id="WP_184941834.1">
    <property type="nucleotide sequence ID" value="NZ_JACHJV010000001.1"/>
</dbReference>